<evidence type="ECO:0000259" key="2">
    <source>
        <dbReference type="Pfam" id="PF13439"/>
    </source>
</evidence>
<comment type="caution">
    <text evidence="3">The sequence shown here is derived from an EMBL/GenBank/DDBJ whole genome shotgun (WGS) entry which is preliminary data.</text>
</comment>
<dbReference type="Pfam" id="PF13439">
    <property type="entry name" value="Glyco_transf_4"/>
    <property type="match status" value="1"/>
</dbReference>
<evidence type="ECO:0000259" key="1">
    <source>
        <dbReference type="Pfam" id="PF00534"/>
    </source>
</evidence>
<dbReference type="EMBL" id="MHIL01000020">
    <property type="protein sequence ID" value="OGY51311.1"/>
    <property type="molecule type" value="Genomic_DNA"/>
</dbReference>
<evidence type="ECO:0000313" key="4">
    <source>
        <dbReference type="Proteomes" id="UP000177310"/>
    </source>
</evidence>
<dbReference type="PANTHER" id="PTHR45947:SF3">
    <property type="entry name" value="SULFOQUINOVOSYL TRANSFERASE SQD2"/>
    <property type="match status" value="1"/>
</dbReference>
<dbReference type="SUPFAM" id="SSF53756">
    <property type="entry name" value="UDP-Glycosyltransferase/glycogen phosphorylase"/>
    <property type="match status" value="1"/>
</dbReference>
<dbReference type="InterPro" id="IPR050194">
    <property type="entry name" value="Glycosyltransferase_grp1"/>
</dbReference>
<feature type="domain" description="Glycosyl transferase family 1" evidence="1">
    <location>
        <begin position="177"/>
        <end position="336"/>
    </location>
</feature>
<accession>A0A1G1YGC8</accession>
<dbReference type="AlphaFoldDB" id="A0A1G1YGC8"/>
<evidence type="ECO:0000313" key="3">
    <source>
        <dbReference type="EMBL" id="OGY51311.1"/>
    </source>
</evidence>
<dbReference type="Gene3D" id="3.40.50.2000">
    <property type="entry name" value="Glycogen Phosphorylase B"/>
    <property type="match status" value="2"/>
</dbReference>
<sequence>MNVLMISTDRTLLRPNGFGDAINRHRQYASRVARLDILVLAKKRTQPNQLAENCLVEPVYFWRAKPMINAVCRRHPYDLVVCQDPFLTATFGRHVKERLKEAKLIIHFHGDFFDNPYWLKEQWRNRWYRRLAENNITQADSIRAVSGAIKQKLVNRGIEAHNIYVIPTPVNLEAFVVEPAPRTKPIVLTVGRMVKAKDFPTLIAAAARVASQVPNLEWLIAGDGPLRQTLMEKTKDQPYLRWLGNVNHDQLKTYYQQANAVVMTSSNESFGKVFLEAAMARVPAVATDTAGAREIIIDGESGYIVPIGDAVRCAERVTYLLQQPQLAATMGRRAYEIVTQKFGWQKSIDAIIAMWQQTAKTGG</sequence>
<evidence type="ECO:0008006" key="5">
    <source>
        <dbReference type="Google" id="ProtNLM"/>
    </source>
</evidence>
<dbReference type="GO" id="GO:0016757">
    <property type="term" value="F:glycosyltransferase activity"/>
    <property type="evidence" value="ECO:0007669"/>
    <property type="project" value="InterPro"/>
</dbReference>
<feature type="domain" description="Glycosyltransferase subfamily 4-like N-terminal" evidence="2">
    <location>
        <begin position="59"/>
        <end position="173"/>
    </location>
</feature>
<organism evidence="3 4">
    <name type="scientific">Candidatus Buchananbacteria bacterium RIFCSPHIGHO2_02_FULL_56_16</name>
    <dbReference type="NCBI Taxonomy" id="1797542"/>
    <lineage>
        <taxon>Bacteria</taxon>
        <taxon>Candidatus Buchananiibacteriota</taxon>
    </lineage>
</organism>
<dbReference type="InterPro" id="IPR001296">
    <property type="entry name" value="Glyco_trans_1"/>
</dbReference>
<proteinExistence type="predicted"/>
<protein>
    <recommendedName>
        <fullName evidence="5">Glycosyl transferase family 1 domain-containing protein</fullName>
    </recommendedName>
</protein>
<name>A0A1G1YGC8_9BACT</name>
<dbReference type="PANTHER" id="PTHR45947">
    <property type="entry name" value="SULFOQUINOVOSYL TRANSFERASE SQD2"/>
    <property type="match status" value="1"/>
</dbReference>
<dbReference type="Proteomes" id="UP000177310">
    <property type="component" value="Unassembled WGS sequence"/>
</dbReference>
<dbReference type="InterPro" id="IPR028098">
    <property type="entry name" value="Glyco_trans_4-like_N"/>
</dbReference>
<reference evidence="3 4" key="1">
    <citation type="journal article" date="2016" name="Nat. Commun.">
        <title>Thousands of microbial genomes shed light on interconnected biogeochemical processes in an aquifer system.</title>
        <authorList>
            <person name="Anantharaman K."/>
            <person name="Brown C.T."/>
            <person name="Hug L.A."/>
            <person name="Sharon I."/>
            <person name="Castelle C.J."/>
            <person name="Probst A.J."/>
            <person name="Thomas B.C."/>
            <person name="Singh A."/>
            <person name="Wilkins M.J."/>
            <person name="Karaoz U."/>
            <person name="Brodie E.L."/>
            <person name="Williams K.H."/>
            <person name="Hubbard S.S."/>
            <person name="Banfield J.F."/>
        </authorList>
    </citation>
    <scope>NUCLEOTIDE SEQUENCE [LARGE SCALE GENOMIC DNA]</scope>
</reference>
<dbReference type="CDD" id="cd03801">
    <property type="entry name" value="GT4_PimA-like"/>
    <property type="match status" value="1"/>
</dbReference>
<dbReference type="Pfam" id="PF00534">
    <property type="entry name" value="Glycos_transf_1"/>
    <property type="match status" value="1"/>
</dbReference>
<gene>
    <name evidence="3" type="ORF">A3J59_02480</name>
</gene>
<dbReference type="STRING" id="1797542.A3J59_02480"/>